<evidence type="ECO:0000313" key="2">
    <source>
        <dbReference type="EMBL" id="OWJ67360.1"/>
    </source>
</evidence>
<evidence type="ECO:0000256" key="1">
    <source>
        <dbReference type="SAM" id="Coils"/>
    </source>
</evidence>
<keyword evidence="3" id="KW-1185">Reference proteome</keyword>
<dbReference type="Proteomes" id="UP000196655">
    <property type="component" value="Unassembled WGS sequence"/>
</dbReference>
<sequence>MTMATRNLEQDVDALTQTLAELRAEIGSLAGRAGGAAEEAIGAGRRGARRVGRAADAMAEELQGHVAERPLTALGLAFVAGLAIGRFLCR</sequence>
<keyword evidence="1" id="KW-0175">Coiled coil</keyword>
<dbReference type="AlphaFoldDB" id="A0A211ZQ44"/>
<protein>
    <recommendedName>
        <fullName evidence="4">DUF883 domain-containing protein</fullName>
    </recommendedName>
</protein>
<dbReference type="EMBL" id="NHON01000014">
    <property type="protein sequence ID" value="OWJ67360.1"/>
    <property type="molecule type" value="Genomic_DNA"/>
</dbReference>
<comment type="caution">
    <text evidence="2">The sequence shown here is derived from an EMBL/GenBank/DDBJ whole genome shotgun (WGS) entry which is preliminary data.</text>
</comment>
<accession>A0A211ZQ44</accession>
<gene>
    <name evidence="2" type="ORF">BWR60_10230</name>
</gene>
<evidence type="ECO:0000313" key="3">
    <source>
        <dbReference type="Proteomes" id="UP000196655"/>
    </source>
</evidence>
<reference evidence="3" key="1">
    <citation type="submission" date="2017-05" db="EMBL/GenBank/DDBJ databases">
        <authorList>
            <person name="Macchi M."/>
            <person name="Festa S."/>
            <person name="Coppotelli B.M."/>
            <person name="Morelli I.S."/>
        </authorList>
    </citation>
    <scope>NUCLEOTIDE SEQUENCE [LARGE SCALE GENOMIC DNA]</scope>
    <source>
        <strain evidence="3">I</strain>
    </source>
</reference>
<name>A0A211ZQ44_9PROT</name>
<evidence type="ECO:0008006" key="4">
    <source>
        <dbReference type="Google" id="ProtNLM"/>
    </source>
</evidence>
<organism evidence="2 3">
    <name type="scientific">Inquilinus limosus</name>
    <dbReference type="NCBI Taxonomy" id="171674"/>
    <lineage>
        <taxon>Bacteria</taxon>
        <taxon>Pseudomonadati</taxon>
        <taxon>Pseudomonadota</taxon>
        <taxon>Alphaproteobacteria</taxon>
        <taxon>Rhodospirillales</taxon>
        <taxon>Rhodospirillaceae</taxon>
        <taxon>Inquilinus</taxon>
    </lineage>
</organism>
<proteinExistence type="predicted"/>
<feature type="coiled-coil region" evidence="1">
    <location>
        <begin position="5"/>
        <end position="32"/>
    </location>
</feature>